<protein>
    <submittedName>
        <fullName evidence="1">DUF4868 domain-containing protein</fullName>
    </submittedName>
</protein>
<dbReference type="AlphaFoldDB" id="A0A558CI09"/>
<accession>A0A558CI09</accession>
<organism evidence="1 2">
    <name type="scientific">Sedimenticola thiotaurini</name>
    <dbReference type="NCBI Taxonomy" id="1543721"/>
    <lineage>
        <taxon>Bacteria</taxon>
        <taxon>Pseudomonadati</taxon>
        <taxon>Pseudomonadota</taxon>
        <taxon>Gammaproteobacteria</taxon>
        <taxon>Chromatiales</taxon>
        <taxon>Sedimenticolaceae</taxon>
        <taxon>Sedimenticola</taxon>
    </lineage>
</organism>
<name>A0A558CI09_9GAMM</name>
<dbReference type="InterPro" id="IPR032359">
    <property type="entry name" value="KwaB-like"/>
</dbReference>
<dbReference type="Proteomes" id="UP000317355">
    <property type="component" value="Unassembled WGS sequence"/>
</dbReference>
<dbReference type="Pfam" id="PF16162">
    <property type="entry name" value="KwaB"/>
    <property type="match status" value="1"/>
</dbReference>
<proteinExistence type="predicted"/>
<gene>
    <name evidence="1" type="ORF">FHK82_17745</name>
</gene>
<comment type="caution">
    <text evidence="1">The sequence shown here is derived from an EMBL/GenBank/DDBJ whole genome shotgun (WGS) entry which is preliminary data.</text>
</comment>
<dbReference type="EMBL" id="VMRY01000136">
    <property type="protein sequence ID" value="TVT48406.1"/>
    <property type="molecule type" value="Genomic_DNA"/>
</dbReference>
<reference evidence="1 2" key="1">
    <citation type="submission" date="2019-07" db="EMBL/GenBank/DDBJ databases">
        <title>The pathways for chlorine oxyanion respiration interact through the shared metabolite chlorate.</title>
        <authorList>
            <person name="Barnum T.P."/>
            <person name="Cheng Y."/>
            <person name="Hill K.A."/>
            <person name="Lucas L.N."/>
            <person name="Carlson H.K."/>
            <person name="Coates J.D."/>
        </authorList>
    </citation>
    <scope>NUCLEOTIDE SEQUENCE [LARGE SCALE GENOMIC DNA]</scope>
    <source>
        <strain evidence="1">BK-3</strain>
    </source>
</reference>
<evidence type="ECO:0000313" key="2">
    <source>
        <dbReference type="Proteomes" id="UP000317355"/>
    </source>
</evidence>
<sequence length="303" mass="34655">MTDFSDWRELDYDNSTVQLWVFKKSTTPAKFRAWHVRTDEEVENLFRNAIKSEVSRITEKVTYSHLSQNNENSCLEHSLEESDGLIALLQAVDVPETENTDAQLKQLKGAVGYLVKFQSGEQTVYAIRKTAPTWKPAVRNKLINAIFVNGELSAVPDESFTFDSYFDFYCLNETIFVASKRAYESTVADKKAYKQSFDDLTVEPEFLSVFSDVEPLKKYVGHNSMQLRRMTVIQQKALYRAPGFSDRVKLVSETRNWGINFDQNGKITVCQDTAKVVIQVLLDHRLLSEVTETIYDVPDAEAV</sequence>
<evidence type="ECO:0000313" key="1">
    <source>
        <dbReference type="EMBL" id="TVT48406.1"/>
    </source>
</evidence>